<proteinExistence type="predicted"/>
<dbReference type="PROSITE" id="PS00041">
    <property type="entry name" value="HTH_ARAC_FAMILY_1"/>
    <property type="match status" value="1"/>
</dbReference>
<dbReference type="RefSeq" id="WP_379234937.1">
    <property type="nucleotide sequence ID" value="NZ_JBHSTE010000004.1"/>
</dbReference>
<dbReference type="PANTHER" id="PTHR43280">
    <property type="entry name" value="ARAC-FAMILY TRANSCRIPTIONAL REGULATOR"/>
    <property type="match status" value="1"/>
</dbReference>
<dbReference type="SUPFAM" id="SSF46689">
    <property type="entry name" value="Homeodomain-like"/>
    <property type="match status" value="2"/>
</dbReference>
<evidence type="ECO:0000259" key="5">
    <source>
        <dbReference type="PROSITE" id="PS01124"/>
    </source>
</evidence>
<protein>
    <submittedName>
        <fullName evidence="7">Response regulator</fullName>
    </submittedName>
</protein>
<keyword evidence="4" id="KW-0597">Phosphoprotein</keyword>
<dbReference type="InterPro" id="IPR020449">
    <property type="entry name" value="Tscrpt_reg_AraC-type_HTH"/>
</dbReference>
<keyword evidence="3" id="KW-0804">Transcription</keyword>
<dbReference type="InterPro" id="IPR011006">
    <property type="entry name" value="CheY-like_superfamily"/>
</dbReference>
<dbReference type="PROSITE" id="PS50110">
    <property type="entry name" value="RESPONSE_REGULATORY"/>
    <property type="match status" value="1"/>
</dbReference>
<dbReference type="InterPro" id="IPR009057">
    <property type="entry name" value="Homeodomain-like_sf"/>
</dbReference>
<feature type="modified residue" description="4-aspartylphosphate" evidence="4">
    <location>
        <position position="55"/>
    </location>
</feature>
<dbReference type="Pfam" id="PF00072">
    <property type="entry name" value="Response_reg"/>
    <property type="match status" value="1"/>
</dbReference>
<dbReference type="SMART" id="SM00342">
    <property type="entry name" value="HTH_ARAC"/>
    <property type="match status" value="1"/>
</dbReference>
<keyword evidence="1" id="KW-0805">Transcription regulation</keyword>
<name>A0ABW1V3S9_9BACL</name>
<dbReference type="Gene3D" id="3.40.50.2300">
    <property type="match status" value="1"/>
</dbReference>
<comment type="caution">
    <text evidence="7">The sequence shown here is derived from an EMBL/GenBank/DDBJ whole genome shotgun (WGS) entry which is preliminary data.</text>
</comment>
<dbReference type="PANTHER" id="PTHR43280:SF2">
    <property type="entry name" value="HTH-TYPE TRANSCRIPTIONAL REGULATOR EXSA"/>
    <property type="match status" value="1"/>
</dbReference>
<dbReference type="Proteomes" id="UP001596233">
    <property type="component" value="Unassembled WGS sequence"/>
</dbReference>
<keyword evidence="2" id="KW-0238">DNA-binding</keyword>
<dbReference type="Gene3D" id="1.10.10.60">
    <property type="entry name" value="Homeodomain-like"/>
    <property type="match status" value="2"/>
</dbReference>
<sequence>MISVMLVDDEPWNREIVKRFGAWEELNMKIVCEADDGAEAIAYLQQHSLQLVITDMKMPGVDGGKLMEYIREHYPDMQLIVISGYDDFEYARKALRCNAVEYMLKPIDGAALNEALRKCREVLQQQQAVVDVSLVYVMDAYKRSIEQTFQKLQAEQLEQLFIQMEAKWVKQQLPASLRQQLMDELLRFAQELSEKHNLALAVQPKTDALLRLEWDELTAFFMQLLQQLIEQRKYKTKLNLLDVKSYIEQHAKEPLMLEELAGVFFVSKEYLSKQFKQELGISVTDYIMQLRMEEARLKIEEGKLSIKEIAESIGYEDISYFYRVFRKYFGIAPGEMRKQHEV</sequence>
<dbReference type="SUPFAM" id="SSF52172">
    <property type="entry name" value="CheY-like"/>
    <property type="match status" value="1"/>
</dbReference>
<dbReference type="InterPro" id="IPR018062">
    <property type="entry name" value="HTH_AraC-typ_CS"/>
</dbReference>
<gene>
    <name evidence="7" type="ORF">ACFP56_12540</name>
</gene>
<evidence type="ECO:0000259" key="6">
    <source>
        <dbReference type="PROSITE" id="PS50110"/>
    </source>
</evidence>
<feature type="domain" description="HTH araC/xylS-type" evidence="5">
    <location>
        <begin position="241"/>
        <end position="339"/>
    </location>
</feature>
<evidence type="ECO:0000256" key="2">
    <source>
        <dbReference type="ARBA" id="ARBA00023125"/>
    </source>
</evidence>
<feature type="domain" description="Response regulatory" evidence="6">
    <location>
        <begin position="3"/>
        <end position="120"/>
    </location>
</feature>
<accession>A0ABW1V3S9</accession>
<dbReference type="CDD" id="cd17536">
    <property type="entry name" value="REC_YesN-like"/>
    <property type="match status" value="1"/>
</dbReference>
<dbReference type="PROSITE" id="PS01124">
    <property type="entry name" value="HTH_ARAC_FAMILY_2"/>
    <property type="match status" value="1"/>
</dbReference>
<reference evidence="8" key="1">
    <citation type="journal article" date="2019" name="Int. J. Syst. Evol. Microbiol.">
        <title>The Global Catalogue of Microorganisms (GCM) 10K type strain sequencing project: providing services to taxonomists for standard genome sequencing and annotation.</title>
        <authorList>
            <consortium name="The Broad Institute Genomics Platform"/>
            <consortium name="The Broad Institute Genome Sequencing Center for Infectious Disease"/>
            <person name="Wu L."/>
            <person name="Ma J."/>
        </authorList>
    </citation>
    <scope>NUCLEOTIDE SEQUENCE [LARGE SCALE GENOMIC DNA]</scope>
    <source>
        <strain evidence="8">PCU 280</strain>
    </source>
</reference>
<organism evidence="7 8">
    <name type="scientific">Paenibacillus septentrionalis</name>
    <dbReference type="NCBI Taxonomy" id="429342"/>
    <lineage>
        <taxon>Bacteria</taxon>
        <taxon>Bacillati</taxon>
        <taxon>Bacillota</taxon>
        <taxon>Bacilli</taxon>
        <taxon>Bacillales</taxon>
        <taxon>Paenibacillaceae</taxon>
        <taxon>Paenibacillus</taxon>
    </lineage>
</organism>
<dbReference type="InterPro" id="IPR001789">
    <property type="entry name" value="Sig_transdc_resp-reg_receiver"/>
</dbReference>
<evidence type="ECO:0000256" key="4">
    <source>
        <dbReference type="PROSITE-ProRule" id="PRU00169"/>
    </source>
</evidence>
<evidence type="ECO:0000256" key="3">
    <source>
        <dbReference type="ARBA" id="ARBA00023163"/>
    </source>
</evidence>
<dbReference type="SMART" id="SM00448">
    <property type="entry name" value="REC"/>
    <property type="match status" value="1"/>
</dbReference>
<evidence type="ECO:0000256" key="1">
    <source>
        <dbReference type="ARBA" id="ARBA00023015"/>
    </source>
</evidence>
<dbReference type="InterPro" id="IPR018060">
    <property type="entry name" value="HTH_AraC"/>
</dbReference>
<dbReference type="Pfam" id="PF12833">
    <property type="entry name" value="HTH_18"/>
    <property type="match status" value="1"/>
</dbReference>
<keyword evidence="8" id="KW-1185">Reference proteome</keyword>
<dbReference type="PRINTS" id="PR00032">
    <property type="entry name" value="HTHARAC"/>
</dbReference>
<evidence type="ECO:0000313" key="8">
    <source>
        <dbReference type="Proteomes" id="UP001596233"/>
    </source>
</evidence>
<evidence type="ECO:0000313" key="7">
    <source>
        <dbReference type="EMBL" id="MFC6333449.1"/>
    </source>
</evidence>
<dbReference type="EMBL" id="JBHSTE010000004">
    <property type="protein sequence ID" value="MFC6333449.1"/>
    <property type="molecule type" value="Genomic_DNA"/>
</dbReference>